<sequence length="209" mass="24290">TLPPTSDDDTNPWIIHQPRHRKRAPPNSRNGHIAVHCPQQVPKRTSCQTICTETALKIFVIPVEQLDILPLTVLLEPLRNRTEFANVDKPNRPEDLQVLNNQFVCRGCVSDYYYELPLDDLQRIYYYSHGEECGTLVQCKICGETRPTSKMNNLESLEQALWFCDLEHLYAYKAGQDVLYNANYNLWTRIRHYTESNRSAGSQYEMNQT</sequence>
<gene>
    <name evidence="2" type="ORF">PBRASI_LOCUS11557</name>
</gene>
<evidence type="ECO:0000313" key="2">
    <source>
        <dbReference type="EMBL" id="CAG8676146.1"/>
    </source>
</evidence>
<feature type="region of interest" description="Disordered" evidence="1">
    <location>
        <begin position="1"/>
        <end position="31"/>
    </location>
</feature>
<name>A0A9N9HDA9_9GLOM</name>
<reference evidence="2" key="1">
    <citation type="submission" date="2021-06" db="EMBL/GenBank/DDBJ databases">
        <authorList>
            <person name="Kallberg Y."/>
            <person name="Tangrot J."/>
            <person name="Rosling A."/>
        </authorList>
    </citation>
    <scope>NUCLEOTIDE SEQUENCE</scope>
    <source>
        <strain evidence="2">BR232B</strain>
    </source>
</reference>
<dbReference type="Proteomes" id="UP000789739">
    <property type="component" value="Unassembled WGS sequence"/>
</dbReference>
<protein>
    <submittedName>
        <fullName evidence="2">4709_t:CDS:1</fullName>
    </submittedName>
</protein>
<evidence type="ECO:0000256" key="1">
    <source>
        <dbReference type="SAM" id="MobiDB-lite"/>
    </source>
</evidence>
<feature type="non-terminal residue" evidence="2">
    <location>
        <position position="1"/>
    </location>
</feature>
<organism evidence="2 3">
    <name type="scientific">Paraglomus brasilianum</name>
    <dbReference type="NCBI Taxonomy" id="144538"/>
    <lineage>
        <taxon>Eukaryota</taxon>
        <taxon>Fungi</taxon>
        <taxon>Fungi incertae sedis</taxon>
        <taxon>Mucoromycota</taxon>
        <taxon>Glomeromycotina</taxon>
        <taxon>Glomeromycetes</taxon>
        <taxon>Paraglomerales</taxon>
        <taxon>Paraglomeraceae</taxon>
        <taxon>Paraglomus</taxon>
    </lineage>
</organism>
<accession>A0A9N9HDA9</accession>
<feature type="compositionally biased region" description="Acidic residues" evidence="1">
    <location>
        <begin position="1"/>
        <end position="10"/>
    </location>
</feature>
<dbReference type="EMBL" id="CAJVPI010005906">
    <property type="protein sequence ID" value="CAG8676146.1"/>
    <property type="molecule type" value="Genomic_DNA"/>
</dbReference>
<feature type="non-terminal residue" evidence="2">
    <location>
        <position position="209"/>
    </location>
</feature>
<keyword evidence="3" id="KW-1185">Reference proteome</keyword>
<dbReference type="OrthoDB" id="2481106at2759"/>
<dbReference type="AlphaFoldDB" id="A0A9N9HDA9"/>
<evidence type="ECO:0000313" key="3">
    <source>
        <dbReference type="Proteomes" id="UP000789739"/>
    </source>
</evidence>
<proteinExistence type="predicted"/>
<comment type="caution">
    <text evidence="2">The sequence shown here is derived from an EMBL/GenBank/DDBJ whole genome shotgun (WGS) entry which is preliminary data.</text>
</comment>